<gene>
    <name evidence="4" type="ORF">A6M21_02495</name>
</gene>
<dbReference type="InterPro" id="IPR050275">
    <property type="entry name" value="PGM_Phosphatase"/>
</dbReference>
<feature type="binding site" evidence="3">
    <location>
        <position position="65"/>
    </location>
    <ligand>
        <name>substrate</name>
    </ligand>
</feature>
<protein>
    <recommendedName>
        <fullName evidence="1">Alpha-ribazole phosphatase</fullName>
        <ecNumber evidence="1">3.1.3.73</ecNumber>
    </recommendedName>
</protein>
<dbReference type="STRING" id="1838280.A6M21_02495"/>
<evidence type="ECO:0000313" key="4">
    <source>
        <dbReference type="EMBL" id="OAT86771.1"/>
    </source>
</evidence>
<dbReference type="PROSITE" id="PS00175">
    <property type="entry name" value="PG_MUTASE"/>
    <property type="match status" value="1"/>
</dbReference>
<feature type="binding site" evidence="3">
    <location>
        <begin position="15"/>
        <end position="22"/>
    </location>
    <ligand>
        <name>substrate</name>
    </ligand>
</feature>
<dbReference type="InterPro" id="IPR017578">
    <property type="entry name" value="Ribazole_CobC"/>
</dbReference>
<dbReference type="GO" id="GO:0009236">
    <property type="term" value="P:cobalamin biosynthetic process"/>
    <property type="evidence" value="ECO:0007669"/>
    <property type="project" value="UniProtKB-UniRule"/>
</dbReference>
<dbReference type="InterPro" id="IPR013078">
    <property type="entry name" value="His_Pase_superF_clade-1"/>
</dbReference>
<evidence type="ECO:0000313" key="5">
    <source>
        <dbReference type="Proteomes" id="UP000078532"/>
    </source>
</evidence>
<dbReference type="SMART" id="SM00855">
    <property type="entry name" value="PGAM"/>
    <property type="match status" value="1"/>
</dbReference>
<dbReference type="NCBIfam" id="TIGR03162">
    <property type="entry name" value="ribazole_cobC"/>
    <property type="match status" value="1"/>
</dbReference>
<comment type="caution">
    <text evidence="4">The sequence shown here is derived from an EMBL/GenBank/DDBJ whole genome shotgun (WGS) entry which is preliminary data.</text>
</comment>
<dbReference type="SUPFAM" id="SSF53254">
    <property type="entry name" value="Phosphoglycerate mutase-like"/>
    <property type="match status" value="1"/>
</dbReference>
<dbReference type="Gene3D" id="3.40.50.1240">
    <property type="entry name" value="Phosphoglycerate mutase-like"/>
    <property type="match status" value="1"/>
</dbReference>
<reference evidence="4 5" key="1">
    <citation type="submission" date="2016-04" db="EMBL/GenBank/DDBJ databases">
        <authorList>
            <person name="Evans L.H."/>
            <person name="Alamgir A."/>
            <person name="Owens N."/>
            <person name="Weber N.D."/>
            <person name="Virtaneva K."/>
            <person name="Barbian K."/>
            <person name="Babar A."/>
            <person name="Rosenke K."/>
        </authorList>
    </citation>
    <scope>NUCLEOTIDE SEQUENCE [LARGE SCALE GENOMIC DNA]</scope>
    <source>
        <strain evidence="4 5">LMa1</strain>
    </source>
</reference>
<dbReference type="CDD" id="cd07067">
    <property type="entry name" value="HP_PGM_like"/>
    <property type="match status" value="1"/>
</dbReference>
<organism evidence="4 5">
    <name type="scientific">Desulfotomaculum copahuensis</name>
    <dbReference type="NCBI Taxonomy" id="1838280"/>
    <lineage>
        <taxon>Bacteria</taxon>
        <taxon>Bacillati</taxon>
        <taxon>Bacillota</taxon>
        <taxon>Clostridia</taxon>
        <taxon>Eubacteriales</taxon>
        <taxon>Desulfotomaculaceae</taxon>
        <taxon>Desulfotomaculum</taxon>
    </lineage>
</organism>
<dbReference type="AlphaFoldDB" id="A0A1B7LJW0"/>
<keyword evidence="5" id="KW-1185">Reference proteome</keyword>
<dbReference type="EC" id="3.1.3.73" evidence="1"/>
<dbReference type="Pfam" id="PF00300">
    <property type="entry name" value="His_Phos_1"/>
    <property type="match status" value="1"/>
</dbReference>
<accession>A0A1B7LJW0</accession>
<evidence type="ECO:0000256" key="2">
    <source>
        <dbReference type="PIRSR" id="PIRSR613078-1"/>
    </source>
</evidence>
<dbReference type="InterPro" id="IPR001345">
    <property type="entry name" value="PG/BPGM_mutase_AS"/>
</dbReference>
<evidence type="ECO:0000256" key="1">
    <source>
        <dbReference type="NCBIfam" id="TIGR03162"/>
    </source>
</evidence>
<evidence type="ECO:0000256" key="3">
    <source>
        <dbReference type="PIRSR" id="PIRSR613078-2"/>
    </source>
</evidence>
<dbReference type="PANTHER" id="PTHR48100">
    <property type="entry name" value="BROAD-SPECIFICITY PHOSPHATASE YOR283W-RELATED"/>
    <property type="match status" value="1"/>
</dbReference>
<feature type="active site" description="Tele-phosphohistidine intermediate" evidence="2">
    <location>
        <position position="16"/>
    </location>
</feature>
<sequence>MAVREVVFLRIFLVRHGETAWNAKLRFQGHVDVPLSGRGREQARALAVRLEKENFAAAYASDLGRAVETAGILTVPHNLAVQQLTGLREINFGAWEGLTAEQIRARYDKEIRQWWDKPLQTRIPGGETLSEVAARVTAEIRRIVENRPGEQVLVVCHGGPIRTIVASILGMDLNQYWRLRLDNACLSIIDFPAWDRGMLTLFNDCSHLAGGE</sequence>
<dbReference type="Proteomes" id="UP000078532">
    <property type="component" value="Unassembled WGS sequence"/>
</dbReference>
<name>A0A1B7LJW0_9FIRM</name>
<dbReference type="EMBL" id="LYVF01000009">
    <property type="protein sequence ID" value="OAT86771.1"/>
    <property type="molecule type" value="Genomic_DNA"/>
</dbReference>
<dbReference type="InterPro" id="IPR029033">
    <property type="entry name" value="His_PPase_superfam"/>
</dbReference>
<dbReference type="GO" id="GO:0043755">
    <property type="term" value="F:alpha-ribazole phosphatase activity"/>
    <property type="evidence" value="ECO:0007669"/>
    <property type="project" value="UniProtKB-UniRule"/>
</dbReference>
<proteinExistence type="predicted"/>
<feature type="active site" description="Proton donor/acceptor" evidence="2">
    <location>
        <position position="89"/>
    </location>
</feature>